<sequence>MESSSLPDITAVMGVSGIGDESWEHAARRSNEPSLGSHAAPGLPNPVPSSQYSVVMYEYNGAMAVRIMGTGISSN</sequence>
<proteinExistence type="predicted"/>
<organism evidence="2 3">
    <name type="scientific">Cordyceps javanica</name>
    <dbReference type="NCBI Taxonomy" id="43265"/>
    <lineage>
        <taxon>Eukaryota</taxon>
        <taxon>Fungi</taxon>
        <taxon>Dikarya</taxon>
        <taxon>Ascomycota</taxon>
        <taxon>Pezizomycotina</taxon>
        <taxon>Sordariomycetes</taxon>
        <taxon>Hypocreomycetidae</taxon>
        <taxon>Hypocreales</taxon>
        <taxon>Cordycipitaceae</taxon>
        <taxon>Cordyceps</taxon>
    </lineage>
</organism>
<evidence type="ECO:0000313" key="3">
    <source>
        <dbReference type="Proteomes" id="UP000315783"/>
    </source>
</evidence>
<evidence type="ECO:0000256" key="1">
    <source>
        <dbReference type="SAM" id="MobiDB-lite"/>
    </source>
</evidence>
<feature type="region of interest" description="Disordered" evidence="1">
    <location>
        <begin position="20"/>
        <end position="44"/>
    </location>
</feature>
<reference evidence="2 3" key="1">
    <citation type="journal article" date="2019" name="Appl. Microbiol. Biotechnol.">
        <title>Genome sequence of Isaria javanica and comparative genome analysis insights into family S53 peptidase evolution in fungal entomopathogens.</title>
        <authorList>
            <person name="Lin R."/>
            <person name="Zhang X."/>
            <person name="Xin B."/>
            <person name="Zou M."/>
            <person name="Gao Y."/>
            <person name="Qin F."/>
            <person name="Hu Q."/>
            <person name="Xie B."/>
            <person name="Cheng X."/>
        </authorList>
    </citation>
    <scope>NUCLEOTIDE SEQUENCE [LARGE SCALE GENOMIC DNA]</scope>
    <source>
        <strain evidence="2 3">IJ1G</strain>
    </source>
</reference>
<protein>
    <submittedName>
        <fullName evidence="2">Uncharacterized protein</fullName>
    </submittedName>
</protein>
<accession>A0A545UTL6</accession>
<keyword evidence="3" id="KW-1185">Reference proteome</keyword>
<feature type="compositionally biased region" description="Basic and acidic residues" evidence="1">
    <location>
        <begin position="22"/>
        <end position="31"/>
    </location>
</feature>
<gene>
    <name evidence="2" type="ORF">IF1G_08735</name>
</gene>
<dbReference type="Proteomes" id="UP000315783">
    <property type="component" value="Unassembled WGS sequence"/>
</dbReference>
<name>A0A545UTL6_9HYPO</name>
<dbReference type="AlphaFoldDB" id="A0A545UTL6"/>
<dbReference type="EMBL" id="SPUK01000014">
    <property type="protein sequence ID" value="TQV92811.1"/>
    <property type="molecule type" value="Genomic_DNA"/>
</dbReference>
<evidence type="ECO:0000313" key="2">
    <source>
        <dbReference type="EMBL" id="TQV92811.1"/>
    </source>
</evidence>
<comment type="caution">
    <text evidence="2">The sequence shown here is derived from an EMBL/GenBank/DDBJ whole genome shotgun (WGS) entry which is preliminary data.</text>
</comment>